<sequence>MLLAMEFLLDFILTAAFSFLCSFFLSKLLSGATPDDHGHDFKRRIVHVHDPDHELSFLAESNDFAWEKERKLGLVSEILGVDELSESVENKLAQQEFSCECVGSCNSLEDAKTSNNQLPKEEIEIIDYLTEEGSEDGAACKCEYYPIDKSQKREIEMDLINEELGVDEGEVNCGIGGTKEGLLDEEEDDDWEGVEGSELERLFGAAVAYVGSIDNVDNISSLSTDLKLKFYGLYQVAIEGPCHVPQPMPLKFSARSKWNAWQQLGNMSPEVAMEQYINLLSRNFPGWMKDDFGEDGKQGFADNDATRNLASDLRPSQGNQQGVLVERTK</sequence>
<dbReference type="InterPro" id="IPR000582">
    <property type="entry name" value="Acyl-CoA-binding_protein"/>
</dbReference>
<organism evidence="5">
    <name type="scientific">Hevea brasiliensis</name>
    <name type="common">Para rubber tree</name>
    <name type="synonym">Siphonia brasiliensis</name>
    <dbReference type="NCBI Taxonomy" id="3981"/>
    <lineage>
        <taxon>Eukaryota</taxon>
        <taxon>Viridiplantae</taxon>
        <taxon>Streptophyta</taxon>
        <taxon>Embryophyta</taxon>
        <taxon>Tracheophyta</taxon>
        <taxon>Spermatophyta</taxon>
        <taxon>Magnoliopsida</taxon>
        <taxon>eudicotyledons</taxon>
        <taxon>Gunneridae</taxon>
        <taxon>Pentapetalae</taxon>
        <taxon>rosids</taxon>
        <taxon>fabids</taxon>
        <taxon>Malpighiales</taxon>
        <taxon>Euphorbiaceae</taxon>
        <taxon>Crotonoideae</taxon>
        <taxon>Micrandreae</taxon>
        <taxon>Hevea</taxon>
    </lineage>
</organism>
<protein>
    <submittedName>
        <fullName evidence="5">Acyl-CoA-binding domain-containing protein 3</fullName>
    </submittedName>
</protein>
<comment type="similarity">
    <text evidence="1">Belongs to the ACBP family.</text>
</comment>
<dbReference type="PANTHER" id="PTHR23310:SF105">
    <property type="entry name" value="ACYL-COA-BINDING DOMAIN-CONTAINING PROTEIN 5"/>
    <property type="match status" value="1"/>
</dbReference>
<name>A0A2I6SI36_HEVBR</name>
<dbReference type="EMBL" id="KY934265">
    <property type="protein sequence ID" value="AUO17241.1"/>
    <property type="molecule type" value="mRNA"/>
</dbReference>
<reference evidence="5" key="1">
    <citation type="journal article" date="2018" name="BMC Genomics">
        <title>Acyl-CoA-binding protein family members in laticifers are possibly involved in lipid and latex metabolism of Hevea brasiliensis (the Para rubber tree).</title>
        <authorList>
            <person name="Nie Z."/>
            <person name="Wang Y."/>
            <person name="Wu C."/>
            <person name="Li Y."/>
            <person name="Kang G."/>
            <person name="Qin H."/>
            <person name="Zeng R."/>
        </authorList>
    </citation>
    <scope>NUCLEOTIDE SEQUENCE</scope>
</reference>
<dbReference type="PROSITE" id="PS51228">
    <property type="entry name" value="ACB_2"/>
    <property type="match status" value="1"/>
</dbReference>
<dbReference type="SUPFAM" id="SSF47027">
    <property type="entry name" value="Acyl-CoA binding protein"/>
    <property type="match status" value="1"/>
</dbReference>
<accession>A0A2I6SI36</accession>
<feature type="compositionally biased region" description="Polar residues" evidence="3">
    <location>
        <begin position="306"/>
        <end position="322"/>
    </location>
</feature>
<dbReference type="InterPro" id="IPR014352">
    <property type="entry name" value="FERM/acyl-CoA-bd_prot_sf"/>
</dbReference>
<dbReference type="AlphaFoldDB" id="A0A2I6SI36"/>
<dbReference type="Pfam" id="PF00887">
    <property type="entry name" value="ACBP"/>
    <property type="match status" value="1"/>
</dbReference>
<proteinExistence type="evidence at transcript level"/>
<evidence type="ECO:0000256" key="1">
    <source>
        <dbReference type="ARBA" id="ARBA00005567"/>
    </source>
</evidence>
<keyword evidence="2" id="KW-0446">Lipid-binding</keyword>
<evidence type="ECO:0000313" key="5">
    <source>
        <dbReference type="EMBL" id="AUO17241.1"/>
    </source>
</evidence>
<evidence type="ECO:0000259" key="4">
    <source>
        <dbReference type="PROSITE" id="PS51228"/>
    </source>
</evidence>
<evidence type="ECO:0000256" key="2">
    <source>
        <dbReference type="ARBA" id="ARBA00023121"/>
    </source>
</evidence>
<evidence type="ECO:0000256" key="3">
    <source>
        <dbReference type="SAM" id="MobiDB-lite"/>
    </source>
</evidence>
<feature type="domain" description="ACB" evidence="4">
    <location>
        <begin position="199"/>
        <end position="289"/>
    </location>
</feature>
<feature type="region of interest" description="Disordered" evidence="3">
    <location>
        <begin position="295"/>
        <end position="329"/>
    </location>
</feature>
<dbReference type="GO" id="GO:0006631">
    <property type="term" value="P:fatty acid metabolic process"/>
    <property type="evidence" value="ECO:0007669"/>
    <property type="project" value="TreeGrafter"/>
</dbReference>
<dbReference type="PANTHER" id="PTHR23310">
    <property type="entry name" value="ACYL-COA-BINDING PROTEIN, ACBP"/>
    <property type="match status" value="1"/>
</dbReference>
<dbReference type="Gene3D" id="1.20.80.10">
    <property type="match status" value="1"/>
</dbReference>
<dbReference type="InterPro" id="IPR035984">
    <property type="entry name" value="Acyl-CoA-binding_sf"/>
</dbReference>
<dbReference type="GO" id="GO:0000062">
    <property type="term" value="F:fatty-acyl-CoA binding"/>
    <property type="evidence" value="ECO:0007669"/>
    <property type="project" value="InterPro"/>
</dbReference>